<evidence type="ECO:0000256" key="4">
    <source>
        <dbReference type="ARBA" id="ARBA00022553"/>
    </source>
</evidence>
<dbReference type="Proteomes" id="UP001604282">
    <property type="component" value="Unassembled WGS sequence"/>
</dbReference>
<dbReference type="InterPro" id="IPR003661">
    <property type="entry name" value="HisK_dim/P_dom"/>
</dbReference>
<evidence type="ECO:0000256" key="9">
    <source>
        <dbReference type="SAM" id="Coils"/>
    </source>
</evidence>
<dbReference type="SMART" id="SM00388">
    <property type="entry name" value="HisKA"/>
    <property type="match status" value="1"/>
</dbReference>
<dbReference type="EC" id="2.7.13.3" evidence="3"/>
<keyword evidence="12" id="KW-0067">ATP-binding</keyword>
<evidence type="ECO:0000259" key="10">
    <source>
        <dbReference type="PROSITE" id="PS50109"/>
    </source>
</evidence>
<dbReference type="SMART" id="SM00387">
    <property type="entry name" value="HATPase_c"/>
    <property type="match status" value="1"/>
</dbReference>
<name>A0ABW7BTI5_9ACTN</name>
<keyword evidence="4 8" id="KW-0597">Phosphoprotein</keyword>
<accession>A0ABW7BTI5</accession>
<keyword evidence="5" id="KW-0808">Transferase</keyword>
<dbReference type="SMART" id="SM00448">
    <property type="entry name" value="REC"/>
    <property type="match status" value="1"/>
</dbReference>
<comment type="caution">
    <text evidence="12">The sequence shown here is derived from an EMBL/GenBank/DDBJ whole genome shotgun (WGS) entry which is preliminary data.</text>
</comment>
<dbReference type="InterPro" id="IPR011006">
    <property type="entry name" value="CheY-like_superfamily"/>
</dbReference>
<keyword evidence="6" id="KW-0418">Kinase</keyword>
<evidence type="ECO:0000313" key="12">
    <source>
        <dbReference type="EMBL" id="MFG3190828.1"/>
    </source>
</evidence>
<comment type="catalytic activity">
    <reaction evidence="1">
        <text>ATP + protein L-histidine = ADP + protein N-phospho-L-histidine.</text>
        <dbReference type="EC" id="2.7.13.3"/>
    </reaction>
</comment>
<dbReference type="Gene3D" id="3.30.565.10">
    <property type="entry name" value="Histidine kinase-like ATPase, C-terminal domain"/>
    <property type="match status" value="1"/>
</dbReference>
<feature type="domain" description="Histidine kinase" evidence="10">
    <location>
        <begin position="230"/>
        <end position="451"/>
    </location>
</feature>
<dbReference type="InterPro" id="IPR005467">
    <property type="entry name" value="His_kinase_dom"/>
</dbReference>
<dbReference type="InterPro" id="IPR036097">
    <property type="entry name" value="HisK_dim/P_sf"/>
</dbReference>
<evidence type="ECO:0000256" key="1">
    <source>
        <dbReference type="ARBA" id="ARBA00000085"/>
    </source>
</evidence>
<dbReference type="InterPro" id="IPR001789">
    <property type="entry name" value="Sig_transdc_resp-reg_receiver"/>
</dbReference>
<dbReference type="Pfam" id="PF00072">
    <property type="entry name" value="Response_reg"/>
    <property type="match status" value="1"/>
</dbReference>
<dbReference type="InterPro" id="IPR036890">
    <property type="entry name" value="HATPase_C_sf"/>
</dbReference>
<dbReference type="SUPFAM" id="SSF52172">
    <property type="entry name" value="CheY-like"/>
    <property type="match status" value="1"/>
</dbReference>
<dbReference type="Gene3D" id="3.40.50.2300">
    <property type="match status" value="1"/>
</dbReference>
<sequence length="615" mass="66756">MTYAGSHRLGVLSLDVDRDVFELRRQGQLLCKALGLKGHELVRVVTVLSEVGRDLLGSSGLQVELRAEERSEGACFLASFTWRGSGRPGAETVRAARRLLDRSEYRTSEEGHTLTVGQRLPSTGTSRRQLIEQAHGAVLGSGDLSMSEELRSQNRQLLRALEESRAQQEELRRLNEELEETNKGVVALYSELSSELEETNTGVVALYAELEDKTRQLRLASEAKTRFWANVSHELRAPVNSVISLARLLMASDADPLTPDQRQQLSLIAGSGSTLLALVEELLDVAKAESGRLEPAPADTDLRTLLHQLRGTLGGTAHEGVRLDIPDVSDFPRLVTDEVMLTRVLRNVLSNGLKFTTSGEVRLTVETETRGGRTWFVFTTTDTGIGIPLDQQDRVFEEFYQVLGMHQRGQSGTGLGLPYARRLTTILGGTLALSSAPGEGTTVRVDVPAELDAPAANASDPDRDAPRTAEPVGRLGSLVVVDDDPTFLGLLRPTLERIAEEVTEVTVSSRAFEVIRKRKPDAILVDLVMPAPDGYTLLGVLARDPVTARIPVVVLTSTDPSEVDRTRLTHARSVLNKTHLDRERILLALGLAPAVSAPASPVAGDAPAESGRTTA</sequence>
<gene>
    <name evidence="12" type="ORF">ACGFYS_18020</name>
</gene>
<evidence type="ECO:0000256" key="8">
    <source>
        <dbReference type="PROSITE-ProRule" id="PRU00169"/>
    </source>
</evidence>
<dbReference type="Pfam" id="PF02518">
    <property type="entry name" value="HATPase_c"/>
    <property type="match status" value="1"/>
</dbReference>
<dbReference type="InterPro" id="IPR003594">
    <property type="entry name" value="HATPase_dom"/>
</dbReference>
<keyword evidence="9" id="KW-0175">Coiled coil</keyword>
<protein>
    <recommendedName>
        <fullName evidence="3">histidine kinase</fullName>
        <ecNumber evidence="3">2.7.13.3</ecNumber>
    </recommendedName>
</protein>
<dbReference type="EMBL" id="JBICZW010000010">
    <property type="protein sequence ID" value="MFG3190828.1"/>
    <property type="molecule type" value="Genomic_DNA"/>
</dbReference>
<dbReference type="CDD" id="cd00082">
    <property type="entry name" value="HisKA"/>
    <property type="match status" value="1"/>
</dbReference>
<comment type="subcellular location">
    <subcellularLocation>
        <location evidence="2">Cell membrane</location>
    </subcellularLocation>
</comment>
<evidence type="ECO:0000256" key="2">
    <source>
        <dbReference type="ARBA" id="ARBA00004236"/>
    </source>
</evidence>
<dbReference type="SUPFAM" id="SSF47384">
    <property type="entry name" value="Homodimeric domain of signal transducing histidine kinase"/>
    <property type="match status" value="1"/>
</dbReference>
<evidence type="ECO:0000256" key="6">
    <source>
        <dbReference type="ARBA" id="ARBA00022777"/>
    </source>
</evidence>
<evidence type="ECO:0000313" key="13">
    <source>
        <dbReference type="Proteomes" id="UP001604282"/>
    </source>
</evidence>
<feature type="domain" description="Response regulatory" evidence="11">
    <location>
        <begin position="477"/>
        <end position="592"/>
    </location>
</feature>
<evidence type="ECO:0000256" key="7">
    <source>
        <dbReference type="ARBA" id="ARBA00023012"/>
    </source>
</evidence>
<dbReference type="PROSITE" id="PS50109">
    <property type="entry name" value="HIS_KIN"/>
    <property type="match status" value="1"/>
</dbReference>
<dbReference type="RefSeq" id="WP_229883705.1">
    <property type="nucleotide sequence ID" value="NZ_BMVV01000016.1"/>
</dbReference>
<evidence type="ECO:0000259" key="11">
    <source>
        <dbReference type="PROSITE" id="PS50110"/>
    </source>
</evidence>
<dbReference type="PROSITE" id="PS50110">
    <property type="entry name" value="RESPONSE_REGULATORY"/>
    <property type="match status" value="1"/>
</dbReference>
<keyword evidence="12" id="KW-0547">Nucleotide-binding</keyword>
<reference evidence="12 13" key="1">
    <citation type="submission" date="2024-10" db="EMBL/GenBank/DDBJ databases">
        <title>The Natural Products Discovery Center: Release of the First 8490 Sequenced Strains for Exploring Actinobacteria Biosynthetic Diversity.</title>
        <authorList>
            <person name="Kalkreuter E."/>
            <person name="Kautsar S.A."/>
            <person name="Yang D."/>
            <person name="Bader C.D."/>
            <person name="Teijaro C.N."/>
            <person name="Fluegel L."/>
            <person name="Davis C.M."/>
            <person name="Simpson J.R."/>
            <person name="Lauterbach L."/>
            <person name="Steele A.D."/>
            <person name="Gui C."/>
            <person name="Meng S."/>
            <person name="Li G."/>
            <person name="Viehrig K."/>
            <person name="Ye F."/>
            <person name="Su P."/>
            <person name="Kiefer A.F."/>
            <person name="Nichols A."/>
            <person name="Cepeda A.J."/>
            <person name="Yan W."/>
            <person name="Fan B."/>
            <person name="Jiang Y."/>
            <person name="Adhikari A."/>
            <person name="Zheng C.-J."/>
            <person name="Schuster L."/>
            <person name="Cowan T.M."/>
            <person name="Smanski M.J."/>
            <person name="Chevrette M.G."/>
            <person name="De Carvalho L.P.S."/>
            <person name="Shen B."/>
        </authorList>
    </citation>
    <scope>NUCLEOTIDE SEQUENCE [LARGE SCALE GENOMIC DNA]</scope>
    <source>
        <strain evidence="12 13">NPDC048229</strain>
    </source>
</reference>
<dbReference type="Gene3D" id="1.10.287.130">
    <property type="match status" value="1"/>
</dbReference>
<dbReference type="GO" id="GO:0005524">
    <property type="term" value="F:ATP binding"/>
    <property type="evidence" value="ECO:0007669"/>
    <property type="project" value="UniProtKB-KW"/>
</dbReference>
<dbReference type="PRINTS" id="PR00344">
    <property type="entry name" value="BCTRLSENSOR"/>
</dbReference>
<dbReference type="CDD" id="cd00156">
    <property type="entry name" value="REC"/>
    <property type="match status" value="1"/>
</dbReference>
<dbReference type="PANTHER" id="PTHR43047">
    <property type="entry name" value="TWO-COMPONENT HISTIDINE PROTEIN KINASE"/>
    <property type="match status" value="1"/>
</dbReference>
<dbReference type="Pfam" id="PF00512">
    <property type="entry name" value="HisKA"/>
    <property type="match status" value="1"/>
</dbReference>
<dbReference type="InterPro" id="IPR004358">
    <property type="entry name" value="Sig_transdc_His_kin-like_C"/>
</dbReference>
<keyword evidence="7" id="KW-0902">Two-component regulatory system</keyword>
<proteinExistence type="predicted"/>
<dbReference type="SUPFAM" id="SSF55874">
    <property type="entry name" value="ATPase domain of HSP90 chaperone/DNA topoisomerase II/histidine kinase"/>
    <property type="match status" value="1"/>
</dbReference>
<keyword evidence="13" id="KW-1185">Reference proteome</keyword>
<evidence type="ECO:0000256" key="3">
    <source>
        <dbReference type="ARBA" id="ARBA00012438"/>
    </source>
</evidence>
<organism evidence="12 13">
    <name type="scientific">Streptomyces omiyaensis</name>
    <dbReference type="NCBI Taxonomy" id="68247"/>
    <lineage>
        <taxon>Bacteria</taxon>
        <taxon>Bacillati</taxon>
        <taxon>Actinomycetota</taxon>
        <taxon>Actinomycetes</taxon>
        <taxon>Kitasatosporales</taxon>
        <taxon>Streptomycetaceae</taxon>
        <taxon>Streptomyces</taxon>
    </lineage>
</organism>
<feature type="modified residue" description="4-aspartylphosphate" evidence="8">
    <location>
        <position position="526"/>
    </location>
</feature>
<feature type="coiled-coil region" evidence="9">
    <location>
        <begin position="147"/>
        <end position="195"/>
    </location>
</feature>
<evidence type="ECO:0000256" key="5">
    <source>
        <dbReference type="ARBA" id="ARBA00022679"/>
    </source>
</evidence>